<dbReference type="InterPro" id="IPR004450">
    <property type="entry name" value="Thr_synthase-like"/>
</dbReference>
<comment type="similarity">
    <text evidence="2">Belongs to the threonine synthase family.</text>
</comment>
<dbReference type="InterPro" id="IPR036322">
    <property type="entry name" value="WD40_repeat_dom_sf"/>
</dbReference>
<dbReference type="FunFam" id="3.40.50.1100:FF:000024">
    <property type="entry name" value="Probable threonine synthase"/>
    <property type="match status" value="1"/>
</dbReference>
<feature type="modified residue" description="N6-(pyridoxal phosphate)lysine" evidence="7">
    <location>
        <position position="886"/>
    </location>
</feature>
<dbReference type="InterPro" id="IPR029144">
    <property type="entry name" value="Thr_synth_N"/>
</dbReference>
<reference evidence="10 11" key="1">
    <citation type="submission" date="2006-10" db="EMBL/GenBank/DDBJ databases">
        <title>The Genome Sequence of Batrachochytrium dendrobatidis JEL423.</title>
        <authorList>
            <consortium name="The Broad Institute Genome Sequencing Platform"/>
            <person name="Birren B."/>
            <person name="Lander E."/>
            <person name="Galagan J."/>
            <person name="Cuomo C."/>
            <person name="Devon K."/>
            <person name="Jaffe D."/>
            <person name="Butler J."/>
            <person name="Alvarez P."/>
            <person name="Gnerre S."/>
            <person name="Grabherr M."/>
            <person name="Kleber M."/>
            <person name="Mauceli E."/>
            <person name="Brockman W."/>
            <person name="Young S."/>
            <person name="LaButti K."/>
            <person name="Sykes S."/>
            <person name="DeCaprio D."/>
            <person name="Crawford M."/>
            <person name="Koehrsen M."/>
            <person name="Engels R."/>
            <person name="Montgomery P."/>
            <person name="Pearson M."/>
            <person name="Howarth C."/>
            <person name="Larson L."/>
            <person name="White J."/>
            <person name="O'Leary S."/>
            <person name="Kodira C."/>
            <person name="Zeng Q."/>
            <person name="Yandava C."/>
            <person name="Alvarado L."/>
            <person name="Longcore J."/>
            <person name="James T."/>
        </authorList>
    </citation>
    <scope>NUCLEOTIDE SEQUENCE [LARGE SCALE GENOMIC DNA]</scope>
    <source>
        <strain evidence="10 11">JEL423</strain>
    </source>
</reference>
<dbReference type="Pfam" id="PF24857">
    <property type="entry name" value="THR4_C"/>
    <property type="match status" value="1"/>
</dbReference>
<accession>A0A177WTS8</accession>
<keyword evidence="5" id="KW-0456">Lyase</keyword>
<feature type="compositionally biased region" description="Basic and acidic residues" evidence="8">
    <location>
        <begin position="330"/>
        <end position="339"/>
    </location>
</feature>
<name>A0A177WTS8_BATDL</name>
<keyword evidence="4 7" id="KW-0663">Pyridoxal phosphate</keyword>
<dbReference type="GO" id="GO:0030170">
    <property type="term" value="F:pyridoxal phosphate binding"/>
    <property type="evidence" value="ECO:0007669"/>
    <property type="project" value="InterPro"/>
</dbReference>
<dbReference type="Gene3D" id="3.40.50.1100">
    <property type="match status" value="2"/>
</dbReference>
<dbReference type="InterPro" id="IPR036052">
    <property type="entry name" value="TrpB-like_PALP_sf"/>
</dbReference>
<dbReference type="Pfam" id="PF14821">
    <property type="entry name" value="Thr_synth_N"/>
    <property type="match status" value="1"/>
</dbReference>
<gene>
    <name evidence="10" type="ORF">BDEG_26449</name>
</gene>
<proteinExistence type="inferred from homology"/>
<comment type="pathway">
    <text evidence="6">Amino-acid biosynthesis.</text>
</comment>
<dbReference type="Gene3D" id="3.90.1380.10">
    <property type="entry name" value="Threonine synthase, N-terminal domain"/>
    <property type="match status" value="1"/>
</dbReference>
<keyword evidence="3" id="KW-0028">Amino-acid biosynthesis</keyword>
<dbReference type="InterPro" id="IPR037158">
    <property type="entry name" value="Thr_synth_N_sf"/>
</dbReference>
<dbReference type="OrthoDB" id="5203861at2759"/>
<dbReference type="CDD" id="cd01560">
    <property type="entry name" value="Thr-synth_2"/>
    <property type="match status" value="1"/>
</dbReference>
<evidence type="ECO:0000256" key="1">
    <source>
        <dbReference type="ARBA" id="ARBA00001933"/>
    </source>
</evidence>
<dbReference type="PROSITE" id="PS00165">
    <property type="entry name" value="DEHYDRATASE_SER_THR"/>
    <property type="match status" value="1"/>
</dbReference>
<evidence type="ECO:0000256" key="6">
    <source>
        <dbReference type="ARBA" id="ARBA00029440"/>
    </source>
</evidence>
<dbReference type="VEuPathDB" id="FungiDB:BDEG_26449"/>
<evidence type="ECO:0000256" key="4">
    <source>
        <dbReference type="ARBA" id="ARBA00022898"/>
    </source>
</evidence>
<dbReference type="NCBIfam" id="TIGR00260">
    <property type="entry name" value="thrC"/>
    <property type="match status" value="1"/>
</dbReference>
<sequence>MATYTDVHASPLHDAPVFEIGSRLIAYTTTTKFNPAFSKNYLASPHIQSGSDLETLDLCSGILGTSPLHANASISPSLKCATHPANSGGNTNSAGNSGSGGVNAGEVATKVAKGVASGVKVIGEYGYHAISSYFTGDATSPSFGGVPSRAMAESFGKSNGFGNPVSNSYEFRKDRKKDPQDGIIVLRSLPRPFSKGKEHSLKSSPQLDQTQPESSSILSLFHPHTNPVAILKMDPSETRLYTASIEGTSIYVWDISDIYLRRVNSLHIVGTHGGCQPIPRCLFRCDRGYTAAKIDSIAQSANGKWISVMTARGTAHVFHTEFGSDTNDTANRDRHDRQTSDGGVQRTFGVKMLTPIVRLNARTSIDVVKHMFTSDSSSGMPGSTGTDYTNTTSLEDHIECDEDQNMSHNKPNFLPPFNLSGCTHMSAFLSSDLTYSPGLPSTERQRIVVWDLTGKVTLFWVDLIPEEGLSQRTATLPPAVLTVLNSFPRATFMKSVSLHDGLGATVIKTEYKVLTMPVSSTELQRKNSHEQVWMSDQILEDTESAYSVDSNRRRPSQQKQLWPSRIEISSCSDQRIPLWMDLQCTMQVYHPDLATKTLVTLMTDISTDQTFTADTDARSSIKPCPSFSDVPLAMNIVVAPYTPTPHGDRKGFPRLDGDSELEQGILSAMGDGMEMPVGQQSLLDAFFIEDDGFNVIKSAHSIPVYERVEYSAGSGGSSIVDDLCILEDGTDEIVVSSSDSAMREGFEPTLTRKEAKRRRKQQLINNHLMDMKYRSTRGKSQGLSFEAAVLQGLAPDGGLYIPETIPQVTQQDLQEWSSLTFSELATQLFRKFIAESEISTRELSDICHASFSTFQDPAVVTPLYPLVADSGLWVLELFRGPTFAFKDVALQFLGNLFDFFLQRKNAALMDGQKRYGVTVVGATSGDTGGAAIYGLRGKPDIQVFILHPHERISRVQYLQMTTVLDSNVHNIALKGSFDDCQDIVKQLFSDESLRTKYSLAAINSINWARILAQISYYFYSYFDIQRRVKALGSKNNSEPVRVQYSVPTGNFGDVLAGFYARSMGLCVDKLIIATNENDILYRFMETGAYTKPKTSGINAVAQTLSPAMDILVSSNFERLLWYLEGSDSLSKEDMQSLCKDEDRVQKTSQILAQHMEDLRVQGGFQVGHDKLEQARRVFGSSRVDDEQISDAIARYYKTTGYILDPHTAVGVVSAERFLSTHQDTTESNKVHTICLATASPGKFPEAVLNAINRDQTKGETKPVKFEDISPNELIQLEGLKVRCLYVDKGKEGVKQVMIEELKK</sequence>
<dbReference type="UniPathway" id="UPA00050">
    <property type="reaction ID" value="UER00065"/>
</dbReference>
<feature type="domain" description="Threonine synthase N-terminal" evidence="9">
    <location>
        <begin position="772"/>
        <end position="851"/>
    </location>
</feature>
<dbReference type="eggNOG" id="KOG2109">
    <property type="taxonomic scope" value="Eukaryota"/>
</dbReference>
<dbReference type="FunFam" id="3.90.1380.10:FF:000003">
    <property type="entry name" value="THR4p Threonine synthase"/>
    <property type="match status" value="1"/>
</dbReference>
<dbReference type="Gene3D" id="2.130.10.10">
    <property type="entry name" value="YVTN repeat-like/Quinoprotein amine dehydrogenase"/>
    <property type="match status" value="1"/>
</dbReference>
<evidence type="ECO:0000313" key="10">
    <source>
        <dbReference type="EMBL" id="OAJ43064.1"/>
    </source>
</evidence>
<dbReference type="SUPFAM" id="SSF50978">
    <property type="entry name" value="WD40 repeat-like"/>
    <property type="match status" value="1"/>
</dbReference>
<dbReference type="PANTHER" id="PTHR42690:SF1">
    <property type="entry name" value="THREONINE SYNTHASE-LIKE 2"/>
    <property type="match status" value="1"/>
</dbReference>
<feature type="region of interest" description="Disordered" evidence="8">
    <location>
        <begin position="194"/>
        <end position="215"/>
    </location>
</feature>
<evidence type="ECO:0000256" key="5">
    <source>
        <dbReference type="ARBA" id="ARBA00023239"/>
    </source>
</evidence>
<dbReference type="EMBL" id="DS022309">
    <property type="protein sequence ID" value="OAJ43064.1"/>
    <property type="molecule type" value="Genomic_DNA"/>
</dbReference>
<organism evidence="10 11">
    <name type="scientific">Batrachochytrium dendrobatidis (strain JEL423)</name>
    <dbReference type="NCBI Taxonomy" id="403673"/>
    <lineage>
        <taxon>Eukaryota</taxon>
        <taxon>Fungi</taxon>
        <taxon>Fungi incertae sedis</taxon>
        <taxon>Chytridiomycota</taxon>
        <taxon>Chytridiomycota incertae sedis</taxon>
        <taxon>Chytridiomycetes</taxon>
        <taxon>Rhizophydiales</taxon>
        <taxon>Rhizophydiales incertae sedis</taxon>
        <taxon>Batrachochytrium</taxon>
    </lineage>
</organism>
<dbReference type="Proteomes" id="UP000077115">
    <property type="component" value="Unassembled WGS sequence"/>
</dbReference>
<dbReference type="InterPro" id="IPR000634">
    <property type="entry name" value="Ser/Thr_deHydtase_PyrdxlP-BS"/>
</dbReference>
<dbReference type="InterPro" id="IPR051166">
    <property type="entry name" value="Threonine_Synthase"/>
</dbReference>
<evidence type="ECO:0000256" key="7">
    <source>
        <dbReference type="PIRSR" id="PIRSR604450-51"/>
    </source>
</evidence>
<dbReference type="STRING" id="403673.A0A177WTS8"/>
<evidence type="ECO:0000313" key="11">
    <source>
        <dbReference type="Proteomes" id="UP000077115"/>
    </source>
</evidence>
<dbReference type="InterPro" id="IPR015943">
    <property type="entry name" value="WD40/YVTN_repeat-like_dom_sf"/>
</dbReference>
<dbReference type="PANTHER" id="PTHR42690">
    <property type="entry name" value="THREONINE SYNTHASE FAMILY MEMBER"/>
    <property type="match status" value="1"/>
</dbReference>
<evidence type="ECO:0000256" key="2">
    <source>
        <dbReference type="ARBA" id="ARBA00005517"/>
    </source>
</evidence>
<evidence type="ECO:0000256" key="3">
    <source>
        <dbReference type="ARBA" id="ARBA00022605"/>
    </source>
</evidence>
<evidence type="ECO:0000259" key="9">
    <source>
        <dbReference type="Pfam" id="PF14821"/>
    </source>
</evidence>
<protein>
    <submittedName>
        <fullName evidence="10">Threonine synthase</fullName>
    </submittedName>
</protein>
<dbReference type="SUPFAM" id="SSF53686">
    <property type="entry name" value="Tryptophan synthase beta subunit-like PLP-dependent enzymes"/>
    <property type="match status" value="1"/>
</dbReference>
<evidence type="ECO:0000256" key="8">
    <source>
        <dbReference type="SAM" id="MobiDB-lite"/>
    </source>
</evidence>
<dbReference type="GO" id="GO:0009088">
    <property type="term" value="P:threonine biosynthetic process"/>
    <property type="evidence" value="ECO:0007669"/>
    <property type="project" value="UniProtKB-UniPathway"/>
</dbReference>
<comment type="cofactor">
    <cofactor evidence="1 7">
        <name>pyridoxal 5'-phosphate</name>
        <dbReference type="ChEBI" id="CHEBI:597326"/>
    </cofactor>
</comment>
<feature type="compositionally biased region" description="Polar residues" evidence="8">
    <location>
        <begin position="202"/>
        <end position="215"/>
    </location>
</feature>
<feature type="region of interest" description="Disordered" evidence="8">
    <location>
        <begin position="322"/>
        <end position="343"/>
    </location>
</feature>
<reference evidence="10 11" key="2">
    <citation type="submission" date="2016-05" db="EMBL/GenBank/DDBJ databases">
        <title>Lineage-specific infection strategies underlie the spectrum of fungal disease in amphibians.</title>
        <authorList>
            <person name="Cuomo C.A."/>
            <person name="Farrer R.A."/>
            <person name="James T."/>
            <person name="Longcore J."/>
            <person name="Birren B."/>
        </authorList>
    </citation>
    <scope>NUCLEOTIDE SEQUENCE [LARGE SCALE GENOMIC DNA]</scope>
    <source>
        <strain evidence="10 11">JEL423</strain>
    </source>
</reference>
<dbReference type="GO" id="GO:0004795">
    <property type="term" value="F:threonine synthase activity"/>
    <property type="evidence" value="ECO:0007669"/>
    <property type="project" value="TreeGrafter"/>
</dbReference>